<accession>A0A6F9DUS3</accession>
<dbReference type="CDD" id="cd14438">
    <property type="entry name" value="Hip_N"/>
    <property type="match status" value="1"/>
</dbReference>
<keyword evidence="2" id="KW-0677">Repeat</keyword>
<feature type="compositionally biased region" description="Basic and acidic residues" evidence="6">
    <location>
        <begin position="115"/>
        <end position="126"/>
    </location>
</feature>
<comment type="subunit">
    <text evidence="5">Homotetramer. Interacts with Hsc70 as well as DNAJ homologs and Hsp90.</text>
</comment>
<dbReference type="InterPro" id="IPR034649">
    <property type="entry name" value="Hip_N"/>
</dbReference>
<dbReference type="Gene3D" id="1.25.40.10">
    <property type="entry name" value="Tetratricopeptide repeat domain"/>
    <property type="match status" value="1"/>
</dbReference>
<dbReference type="PANTHER" id="PTHR45883:SF2">
    <property type="entry name" value="HSC70-INTERACTING PROTEIN"/>
    <property type="match status" value="1"/>
</dbReference>
<evidence type="ECO:0000256" key="6">
    <source>
        <dbReference type="SAM" id="MobiDB-lite"/>
    </source>
</evidence>
<dbReference type="Pfam" id="PF18253">
    <property type="entry name" value="HipN"/>
    <property type="match status" value="1"/>
</dbReference>
<feature type="region of interest" description="Disordered" evidence="6">
    <location>
        <begin position="47"/>
        <end position="126"/>
    </location>
</feature>
<proteinExistence type="evidence at transcript level"/>
<comment type="function">
    <text evidence="4">One HIP oligomer binds the ATPase domains of at least two HSC70 molecules dependent on activation of the HSC70 ATPase by HSP40. Stabilizes the ADP state of HSC70 that has a high affinity for substrate protein. Through its own chaperone activity, it may contribute to the interaction of HSC70 with various target proteins.</text>
</comment>
<dbReference type="EMBL" id="LR790763">
    <property type="protein sequence ID" value="CAB3266625.1"/>
    <property type="molecule type" value="mRNA"/>
</dbReference>
<dbReference type="SMART" id="SM00028">
    <property type="entry name" value="TPR"/>
    <property type="match status" value="3"/>
</dbReference>
<reference evidence="8" key="1">
    <citation type="submission" date="2020-04" db="EMBL/GenBank/DDBJ databases">
        <authorList>
            <person name="Neveu A P."/>
        </authorList>
    </citation>
    <scope>NUCLEOTIDE SEQUENCE</scope>
    <source>
        <tissue evidence="8">Whole embryo</tissue>
    </source>
</reference>
<dbReference type="InterPro" id="IPR011990">
    <property type="entry name" value="TPR-like_helical_dom_sf"/>
</dbReference>
<gene>
    <name evidence="8" type="primary">St13p4</name>
</gene>
<feature type="compositionally biased region" description="Basic and acidic residues" evidence="6">
    <location>
        <begin position="273"/>
        <end position="294"/>
    </location>
</feature>
<organism evidence="8">
    <name type="scientific">Phallusia mammillata</name>
    <dbReference type="NCBI Taxonomy" id="59560"/>
    <lineage>
        <taxon>Eukaryota</taxon>
        <taxon>Metazoa</taxon>
        <taxon>Chordata</taxon>
        <taxon>Tunicata</taxon>
        <taxon>Ascidiacea</taxon>
        <taxon>Phlebobranchia</taxon>
        <taxon>Ascidiidae</taxon>
        <taxon>Phallusia</taxon>
    </lineage>
</organism>
<dbReference type="FunFam" id="6.10.250.3420:FF:000001">
    <property type="entry name" value="Hsc70-interacting protein-like protein"/>
    <property type="match status" value="1"/>
</dbReference>
<evidence type="ECO:0000256" key="1">
    <source>
        <dbReference type="ARBA" id="ARBA00009015"/>
    </source>
</evidence>
<dbReference type="GO" id="GO:0030544">
    <property type="term" value="F:Hsp70 protein binding"/>
    <property type="evidence" value="ECO:0007669"/>
    <property type="project" value="TreeGrafter"/>
</dbReference>
<dbReference type="InterPro" id="IPR019734">
    <property type="entry name" value="TPR_rpt"/>
</dbReference>
<evidence type="ECO:0000259" key="7">
    <source>
        <dbReference type="Pfam" id="PF18253"/>
    </source>
</evidence>
<dbReference type="GO" id="GO:1902494">
    <property type="term" value="C:catalytic complex"/>
    <property type="evidence" value="ECO:0007669"/>
    <property type="project" value="UniProtKB-ARBA"/>
</dbReference>
<dbReference type="PANTHER" id="PTHR45883">
    <property type="entry name" value="HSC70-INTERACTING PROTEIN"/>
    <property type="match status" value="1"/>
</dbReference>
<feature type="compositionally biased region" description="Basic and acidic residues" evidence="6">
    <location>
        <begin position="319"/>
        <end position="333"/>
    </location>
</feature>
<evidence type="ECO:0000256" key="4">
    <source>
        <dbReference type="ARBA" id="ARBA00037033"/>
    </source>
</evidence>
<sequence>MENLGITEDKLEMLKQFVILCKMQPAVIHMEEFKFLKDWLVNDLKAAIPDPPSTSEKKNNQGDGESSKPAWTKPESSDEESESMDEDGDDDSSDLDIDMEGVISGDTDAPQEMGDDAKQSTEDEQDKAMDMRRLGMEAMQNGDNEGAIKHFTAGILLDNKKTVLFVKRATAYLRMSKPNAATRDATKALNINPDSAAAYKVLGKANKLLGNWDEASHDFEVAQKIDFDEEIYELLKEIKPKATKIREHKMVRERKKKEREVAERIKRVKKAQKAQEKARKEQEKRDKEFQENMKKGMPFNFQDMPDMSGFNFGKGAPEPPKENADEKPSKSKEEEPDQNGEPKLFEVPTDIDLD</sequence>
<feature type="compositionally biased region" description="Acidic residues" evidence="6">
    <location>
        <begin position="77"/>
        <end position="99"/>
    </location>
</feature>
<keyword evidence="3" id="KW-0802">TPR repeat</keyword>
<evidence type="ECO:0000256" key="2">
    <source>
        <dbReference type="ARBA" id="ARBA00022737"/>
    </source>
</evidence>
<comment type="similarity">
    <text evidence="1">Belongs to the FAM10 family.</text>
</comment>
<protein>
    <recommendedName>
        <fullName evidence="7">Hsp70-interacting protein N-terminal domain-containing protein</fullName>
    </recommendedName>
</protein>
<dbReference type="AlphaFoldDB" id="A0A6F9DUS3"/>
<dbReference type="SUPFAM" id="SSF48452">
    <property type="entry name" value="TPR-like"/>
    <property type="match status" value="1"/>
</dbReference>
<dbReference type="FunFam" id="1.25.40.10:FF:000112">
    <property type="entry name" value="FAM10 family protein"/>
    <property type="match status" value="1"/>
</dbReference>
<evidence type="ECO:0000256" key="3">
    <source>
        <dbReference type="ARBA" id="ARBA00022803"/>
    </source>
</evidence>
<feature type="region of interest" description="Disordered" evidence="6">
    <location>
        <begin position="250"/>
        <end position="354"/>
    </location>
</feature>
<name>A0A6F9DUS3_9ASCI</name>
<dbReference type="Gene3D" id="6.10.250.3420">
    <property type="match status" value="1"/>
</dbReference>
<dbReference type="GO" id="GO:0005634">
    <property type="term" value="C:nucleus"/>
    <property type="evidence" value="ECO:0007669"/>
    <property type="project" value="UniProtKB-ARBA"/>
</dbReference>
<evidence type="ECO:0000256" key="5">
    <source>
        <dbReference type="ARBA" id="ARBA00064040"/>
    </source>
</evidence>
<feature type="domain" description="Hsp70-interacting protein N-terminal" evidence="7">
    <location>
        <begin position="9"/>
        <end position="41"/>
    </location>
</feature>
<evidence type="ECO:0000313" key="8">
    <source>
        <dbReference type="EMBL" id="CAB3266625.1"/>
    </source>
</evidence>
<dbReference type="GO" id="GO:0046983">
    <property type="term" value="F:protein dimerization activity"/>
    <property type="evidence" value="ECO:0007669"/>
    <property type="project" value="InterPro"/>
</dbReference>